<reference evidence="1" key="2">
    <citation type="submission" date="2025-09" db="UniProtKB">
        <authorList>
            <consortium name="Ensembl"/>
        </authorList>
    </citation>
    <scope>IDENTIFICATION</scope>
</reference>
<organism evidence="1 2">
    <name type="scientific">Oncorhynchus kisutch</name>
    <name type="common">Coho salmon</name>
    <name type="synonym">Salmo kisutch</name>
    <dbReference type="NCBI Taxonomy" id="8019"/>
    <lineage>
        <taxon>Eukaryota</taxon>
        <taxon>Metazoa</taxon>
        <taxon>Chordata</taxon>
        <taxon>Craniata</taxon>
        <taxon>Vertebrata</taxon>
        <taxon>Euteleostomi</taxon>
        <taxon>Actinopterygii</taxon>
        <taxon>Neopterygii</taxon>
        <taxon>Teleostei</taxon>
        <taxon>Protacanthopterygii</taxon>
        <taxon>Salmoniformes</taxon>
        <taxon>Salmonidae</taxon>
        <taxon>Salmoninae</taxon>
        <taxon>Oncorhynchus</taxon>
    </lineage>
</organism>
<dbReference type="AlphaFoldDB" id="A0A8C7K1B8"/>
<evidence type="ECO:0000313" key="1">
    <source>
        <dbReference type="Ensembl" id="ENSOKIP00005094067.1"/>
    </source>
</evidence>
<evidence type="ECO:0000313" key="2">
    <source>
        <dbReference type="Proteomes" id="UP000694557"/>
    </source>
</evidence>
<reference evidence="1" key="1">
    <citation type="submission" date="2025-08" db="UniProtKB">
        <authorList>
            <consortium name="Ensembl"/>
        </authorList>
    </citation>
    <scope>IDENTIFICATION</scope>
</reference>
<dbReference type="Proteomes" id="UP000694557">
    <property type="component" value="Unassembled WGS sequence"/>
</dbReference>
<accession>A0A8C7K1B8</accession>
<name>A0A8C7K1B8_ONCKI</name>
<keyword evidence="2" id="KW-1185">Reference proteome</keyword>
<proteinExistence type="predicted"/>
<sequence>MRLKTSLLKEPKHILSIVCVGWTTADELYSCSKKQAQAEIFVLTSTDGKSPIMIFS</sequence>
<protein>
    <submittedName>
        <fullName evidence="1">Uncharacterized protein</fullName>
    </submittedName>
</protein>
<dbReference type="Ensembl" id="ENSOKIT00005100573.1">
    <property type="protein sequence ID" value="ENSOKIP00005094067.1"/>
    <property type="gene ID" value="ENSOKIG00005041075.1"/>
</dbReference>